<comment type="caution">
    <text evidence="1">The sequence shown here is derived from an EMBL/GenBank/DDBJ whole genome shotgun (WGS) entry which is preliminary data.</text>
</comment>
<gene>
    <name evidence="1" type="primary">jg14495</name>
    <name evidence="1" type="ORF">PAEG_LOCUS19143</name>
</gene>
<keyword evidence="2" id="KW-1185">Reference proteome</keyword>
<organism evidence="1 2">
    <name type="scientific">Pararge aegeria aegeria</name>
    <dbReference type="NCBI Taxonomy" id="348720"/>
    <lineage>
        <taxon>Eukaryota</taxon>
        <taxon>Metazoa</taxon>
        <taxon>Ecdysozoa</taxon>
        <taxon>Arthropoda</taxon>
        <taxon>Hexapoda</taxon>
        <taxon>Insecta</taxon>
        <taxon>Pterygota</taxon>
        <taxon>Neoptera</taxon>
        <taxon>Endopterygota</taxon>
        <taxon>Lepidoptera</taxon>
        <taxon>Glossata</taxon>
        <taxon>Ditrysia</taxon>
        <taxon>Papilionoidea</taxon>
        <taxon>Nymphalidae</taxon>
        <taxon>Satyrinae</taxon>
        <taxon>Satyrini</taxon>
        <taxon>Parargina</taxon>
        <taxon>Pararge</taxon>
    </lineage>
</organism>
<accession>A0A8S4S0H8</accession>
<dbReference type="AlphaFoldDB" id="A0A8S4S0H8"/>
<protein>
    <submittedName>
        <fullName evidence="1">Jg14495 protein</fullName>
    </submittedName>
</protein>
<sequence>MFLGGGERIGSSSGADLQMRCRLLRGGGHAGSPAHRRRDNDFIERLVVQGRIEGTRSRGRSHMRWAGQIKAAVAVPLQEKGSCHRGVATNSQACHNP</sequence>
<proteinExistence type="predicted"/>
<dbReference type="OrthoDB" id="425681at2759"/>
<evidence type="ECO:0000313" key="2">
    <source>
        <dbReference type="Proteomes" id="UP000838756"/>
    </source>
</evidence>
<dbReference type="Proteomes" id="UP000838756">
    <property type="component" value="Unassembled WGS sequence"/>
</dbReference>
<dbReference type="EMBL" id="CAKXAJ010025707">
    <property type="protein sequence ID" value="CAH2242926.1"/>
    <property type="molecule type" value="Genomic_DNA"/>
</dbReference>
<reference evidence="1" key="1">
    <citation type="submission" date="2022-03" db="EMBL/GenBank/DDBJ databases">
        <authorList>
            <person name="Lindestad O."/>
        </authorList>
    </citation>
    <scope>NUCLEOTIDE SEQUENCE</scope>
</reference>
<evidence type="ECO:0000313" key="1">
    <source>
        <dbReference type="EMBL" id="CAH2242926.1"/>
    </source>
</evidence>
<name>A0A8S4S0H8_9NEOP</name>